<evidence type="ECO:0008006" key="3">
    <source>
        <dbReference type="Google" id="ProtNLM"/>
    </source>
</evidence>
<reference evidence="1 2" key="1">
    <citation type="submission" date="2020-06" db="EMBL/GenBank/DDBJ databases">
        <title>Synonyms of Asaia species.</title>
        <authorList>
            <person name="Sombolestani A."/>
        </authorList>
    </citation>
    <scope>NUCLEOTIDE SEQUENCE [LARGE SCALE GENOMIC DNA]</scope>
    <source>
        <strain evidence="1 2">LMG 27047</strain>
    </source>
</reference>
<dbReference type="Proteomes" id="UP001516351">
    <property type="component" value="Unassembled WGS sequence"/>
</dbReference>
<evidence type="ECO:0000313" key="2">
    <source>
        <dbReference type="Proteomes" id="UP001516351"/>
    </source>
</evidence>
<sequence>MSLAPAQIEKPDVIVPDTGPLIHLAQANALHLLHEVGSRVVVTDMVAIEATANLKKPGAAEIQNWLDRGASLGSNAPVLIEKTDVGRAFLASRQADPTFRWRGAGELAIVEWLRDKVDHTDQAVLVVYENGRVPRMVGDYGVHADIDVVTTRAFLELAQRQGIISSADDYWKQVVAAAPTANPDDVVTMHRKPRSC</sequence>
<dbReference type="InterPro" id="IPR021799">
    <property type="entry name" value="PIN-like_prokaryotic"/>
</dbReference>
<organism evidence="1 2">
    <name type="scientific">Asaia spathodeae</name>
    <dbReference type="NCBI Taxonomy" id="657016"/>
    <lineage>
        <taxon>Bacteria</taxon>
        <taxon>Pseudomonadati</taxon>
        <taxon>Pseudomonadota</taxon>
        <taxon>Alphaproteobacteria</taxon>
        <taxon>Acetobacterales</taxon>
        <taxon>Acetobacteraceae</taxon>
        <taxon>Asaia</taxon>
    </lineage>
</organism>
<comment type="caution">
    <text evidence="1">The sequence shown here is derived from an EMBL/GenBank/DDBJ whole genome shotgun (WGS) entry which is preliminary data.</text>
</comment>
<protein>
    <recommendedName>
        <fullName evidence="3">Nucleic acid-binding protein</fullName>
    </recommendedName>
</protein>
<accession>A0ABX2P9T7</accession>
<dbReference type="Pfam" id="PF11848">
    <property type="entry name" value="DUF3368"/>
    <property type="match status" value="1"/>
</dbReference>
<evidence type="ECO:0000313" key="1">
    <source>
        <dbReference type="EMBL" id="NVN48214.1"/>
    </source>
</evidence>
<gene>
    <name evidence="1" type="ORF">HW542_15545</name>
</gene>
<dbReference type="EMBL" id="JABXXV010000011">
    <property type="protein sequence ID" value="NVN48214.1"/>
    <property type="molecule type" value="Genomic_DNA"/>
</dbReference>
<keyword evidence="2" id="KW-1185">Reference proteome</keyword>
<proteinExistence type="predicted"/>
<dbReference type="RefSeq" id="WP_267311318.1">
    <property type="nucleotide sequence ID" value="NZ_JABXXV010000011.1"/>
</dbReference>
<name>A0ABX2P9T7_9PROT</name>